<accession>A0ACC6M469</accession>
<evidence type="ECO:0000313" key="1">
    <source>
        <dbReference type="EMBL" id="MDX8045771.1"/>
    </source>
</evidence>
<sequence>MQNQLFQQAKDAVNRLMNRGNGNFAEADKQAAQEAIQSAYTNATAEEQKALQELETQLKQQNELK</sequence>
<reference evidence="1" key="1">
    <citation type="submission" date="2023-11" db="EMBL/GenBank/DDBJ databases">
        <title>Gracilibacillus pellucida a moderately halophilic bacterium isolated from saline soil in Xinjiang province.</title>
        <authorList>
            <person name="Zhang Z."/>
            <person name="Tan F."/>
            <person name="Wang Y."/>
            <person name="Xia M."/>
        </authorList>
    </citation>
    <scope>NUCLEOTIDE SEQUENCE</scope>
    <source>
        <strain evidence="1">S3-1-1</strain>
    </source>
</reference>
<evidence type="ECO:0000313" key="2">
    <source>
        <dbReference type="Proteomes" id="UP001277972"/>
    </source>
</evidence>
<dbReference type="Proteomes" id="UP001277972">
    <property type="component" value="Unassembled WGS sequence"/>
</dbReference>
<keyword evidence="2" id="KW-1185">Reference proteome</keyword>
<proteinExistence type="predicted"/>
<comment type="caution">
    <text evidence="1">The sequence shown here is derived from an EMBL/GenBank/DDBJ whole genome shotgun (WGS) entry which is preliminary data.</text>
</comment>
<name>A0ACC6M469_9BACI</name>
<organism evidence="1 2">
    <name type="scientific">Gracilibacillus pellucidus</name>
    <dbReference type="NCBI Taxonomy" id="3095368"/>
    <lineage>
        <taxon>Bacteria</taxon>
        <taxon>Bacillati</taxon>
        <taxon>Bacillota</taxon>
        <taxon>Bacilli</taxon>
        <taxon>Bacillales</taxon>
        <taxon>Bacillaceae</taxon>
        <taxon>Gracilibacillus</taxon>
    </lineage>
</organism>
<dbReference type="EMBL" id="JAWZSR010000003">
    <property type="protein sequence ID" value="MDX8045771.1"/>
    <property type="molecule type" value="Genomic_DNA"/>
</dbReference>
<gene>
    <name evidence="1" type="ORF">SH601_07185</name>
</gene>
<protein>
    <submittedName>
        <fullName evidence="1">DUF3813 family protein</fullName>
    </submittedName>
</protein>